<sequence length="1292" mass="145326">MRPLASEYGHLYDRYNQKNGNVLMARRLFKRIFNVEREFEAPVDGVYVVGQKPNAYWDLFDPSFYRAASELPDVTDRKALQHYLTTGWRAGLDPSEDFSTTRYLEANPDVADSGLNPLEHYVQFGREECRSLERHRDYRCHIDVATAERLGGWAVDQNNRGYVFEVSVFLDGIFYEKARTDVSREDLRRKGLSDGVGGFEMDLPLQFLEPGEHTVTIVLPDDSRMERKAVVPHLRSDGRFLPPERPALEDARLPKVIVPIYNAADDLEVCIARLKAYTPDNIKIILIDDCSTDHRIDAILTSLQNDPRFRVLSNDENIGFTRTVNRGFEEAGDADVVALNSDARVTPRWIEGMMAAAYSRSNIATVTAMSDRAGAFSAPNIGNDNGLPAGVDEITYAIAFRRRSLRLYPEVPTGNGFCMYIRREAIDTLGPLDAEAFPRGYGEENDFCMRAMRNGWINIIDDATYVFHDRSKSFGSAKTEHLAAGRKVVDARYPEYKVLIRKFHTSTPIRLARFCGRLALQDCNIGSAATSRALFVIATQTGGTPQTNADLMDALSDTFETWVLRCNSRIIELSHYKDGVGNVKRRHELLEPIEPVTHQSNEYDAVVASWLTILDAEVIHIRHLGWHSLSLPKIAKNAGARVIYSLHDFYTLCPSLKLIDHDGVFCEGVCTKTEGACVPELWQAGELPTLKNAWVHRWRNTMADAVSHCDAFVTTSTSAHDRVMQNMPTVPVERFHVIPHGRDFTRMEQLQTLPVSSWETIRVLIPGNINGAKGIHIITEILRLDVSESLEFHILGKLQEGSIDPSQYPRLHIHGTYQRDQFGEKVRAIAPHLGAVLSIWDETFCHTLTEMWSVGLPVAVLDFPTLRMRVENSGAGWVLDQKEPKDILDCLLDIVSDRSELIKRSNAALNWQVECGAGQTRRLMASQYLDVYRLGGIGQAAPKVAVVGPADKSLEFANASTEIRLWERTKNSLDREVTYVRMDPEGLLANMRMGTIAGAIIQRTALQMRLISTFIATAAEKNIPYIYEIDDNLLEVPAGKDPNGLYAAYAPHLKKLMENAVGLTVSTETLAQVLRPYNSNVTVVPNLISKRLWGGVVSKSRERTRRILYMGTKTHSEDLDFVLPILEAVRRRHPSLRLSLIGITNDRALPDWVDVIEVPNEQKSYGRFVSFLREQSKPVDFAIAPLVDTEFNRFKSWLKILDCGAAGLPVVASKVHCYEAVVGKESVTGLHLVRNEPKAWEDTLVRLLTNRSVLQKEGTALRDWVFENHSLEPTLKAYDSLVMKSLLQPSNA</sequence>
<dbReference type="InterPro" id="IPR001173">
    <property type="entry name" value="Glyco_trans_2-like"/>
</dbReference>
<evidence type="ECO:0000256" key="2">
    <source>
        <dbReference type="ARBA" id="ARBA00022676"/>
    </source>
</evidence>
<dbReference type="Proteomes" id="UP000777935">
    <property type="component" value="Unassembled WGS sequence"/>
</dbReference>
<dbReference type="InterPro" id="IPR029044">
    <property type="entry name" value="Nucleotide-diphossugar_trans"/>
</dbReference>
<keyword evidence="7" id="KW-1185">Reference proteome</keyword>
<evidence type="ECO:0000256" key="1">
    <source>
        <dbReference type="ARBA" id="ARBA00006739"/>
    </source>
</evidence>
<evidence type="ECO:0000313" key="7">
    <source>
        <dbReference type="Proteomes" id="UP000777935"/>
    </source>
</evidence>
<gene>
    <name evidence="6" type="ORF">HRQ87_17300</name>
</gene>
<keyword evidence="3" id="KW-0808">Transferase</keyword>
<dbReference type="Pfam" id="PF00535">
    <property type="entry name" value="Glycos_transf_2"/>
    <property type="match status" value="1"/>
</dbReference>
<dbReference type="PANTHER" id="PTHR43179:SF12">
    <property type="entry name" value="GALACTOFURANOSYLTRANSFERASE GLFT2"/>
    <property type="match status" value="1"/>
</dbReference>
<feature type="domain" description="Glycosyltransferase subfamily 4-like N-terminal" evidence="5">
    <location>
        <begin position="577"/>
        <end position="745"/>
    </location>
</feature>
<dbReference type="Pfam" id="PF13692">
    <property type="entry name" value="Glyco_trans_1_4"/>
    <property type="match status" value="1"/>
</dbReference>
<dbReference type="SUPFAM" id="SSF53448">
    <property type="entry name" value="Nucleotide-diphospho-sugar transferases"/>
    <property type="match status" value="1"/>
</dbReference>
<dbReference type="PANTHER" id="PTHR43179">
    <property type="entry name" value="RHAMNOSYLTRANSFERASE WBBL"/>
    <property type="match status" value="1"/>
</dbReference>
<evidence type="ECO:0000313" key="6">
    <source>
        <dbReference type="EMBL" id="NSX56548.1"/>
    </source>
</evidence>
<dbReference type="InterPro" id="IPR028098">
    <property type="entry name" value="Glyco_trans_4-like_N"/>
</dbReference>
<proteinExistence type="inferred from homology"/>
<comment type="caution">
    <text evidence="6">The sequence shown here is derived from an EMBL/GenBank/DDBJ whole genome shotgun (WGS) entry which is preliminary data.</text>
</comment>
<comment type="similarity">
    <text evidence="1">Belongs to the glycosyltransferase 2 family.</text>
</comment>
<dbReference type="SUPFAM" id="SSF53756">
    <property type="entry name" value="UDP-Glycosyltransferase/glycogen phosphorylase"/>
    <property type="match status" value="2"/>
</dbReference>
<keyword evidence="2" id="KW-0328">Glycosyltransferase</keyword>
<dbReference type="Gene3D" id="3.90.550.10">
    <property type="entry name" value="Spore Coat Polysaccharide Biosynthesis Protein SpsA, Chain A"/>
    <property type="match status" value="1"/>
</dbReference>
<dbReference type="RefSeq" id="WP_174139702.1">
    <property type="nucleotide sequence ID" value="NZ_JABUFE010000014.1"/>
</dbReference>
<organism evidence="6 7">
    <name type="scientific">Parasulfitobacter algicola</name>
    <dbReference type="NCBI Taxonomy" id="2614809"/>
    <lineage>
        <taxon>Bacteria</taxon>
        <taxon>Pseudomonadati</taxon>
        <taxon>Pseudomonadota</taxon>
        <taxon>Alphaproteobacteria</taxon>
        <taxon>Rhodobacterales</taxon>
        <taxon>Roseobacteraceae</taxon>
        <taxon>Parasulfitobacter</taxon>
    </lineage>
</organism>
<evidence type="ECO:0000259" key="5">
    <source>
        <dbReference type="Pfam" id="PF13439"/>
    </source>
</evidence>
<reference evidence="6 7" key="1">
    <citation type="submission" date="2020-06" db="EMBL/GenBank/DDBJ databases">
        <title>Sulfitobacter algicola sp. nov., isolated from green algae.</title>
        <authorList>
            <person name="Wang C."/>
        </authorList>
    </citation>
    <scope>NUCLEOTIDE SEQUENCE [LARGE SCALE GENOMIC DNA]</scope>
    <source>
        <strain evidence="6 7">1151</strain>
    </source>
</reference>
<dbReference type="Pfam" id="PF13439">
    <property type="entry name" value="Glyco_transf_4"/>
    <property type="match status" value="1"/>
</dbReference>
<name>A0ABX2J0G2_9RHOB</name>
<evidence type="ECO:0000259" key="4">
    <source>
        <dbReference type="Pfam" id="PF00535"/>
    </source>
</evidence>
<feature type="domain" description="Glycosyltransferase 2-like" evidence="4">
    <location>
        <begin position="256"/>
        <end position="429"/>
    </location>
</feature>
<accession>A0ABX2J0G2</accession>
<dbReference type="EMBL" id="JABUFE010000014">
    <property type="protein sequence ID" value="NSX56548.1"/>
    <property type="molecule type" value="Genomic_DNA"/>
</dbReference>
<protein>
    <submittedName>
        <fullName evidence="6">Glycosyltransferase</fullName>
    </submittedName>
</protein>
<dbReference type="Gene3D" id="3.40.50.2000">
    <property type="entry name" value="Glycogen Phosphorylase B"/>
    <property type="match status" value="3"/>
</dbReference>
<evidence type="ECO:0000256" key="3">
    <source>
        <dbReference type="ARBA" id="ARBA00022679"/>
    </source>
</evidence>